<dbReference type="Pfam" id="PF00144">
    <property type="entry name" value="Beta-lactamase"/>
    <property type="match status" value="1"/>
</dbReference>
<dbReference type="SUPFAM" id="SSF56601">
    <property type="entry name" value="beta-lactamase/transpeptidase-like"/>
    <property type="match status" value="1"/>
</dbReference>
<dbReference type="GO" id="GO:0016787">
    <property type="term" value="F:hydrolase activity"/>
    <property type="evidence" value="ECO:0007669"/>
    <property type="project" value="UniProtKB-KW"/>
</dbReference>
<dbReference type="EMBL" id="BSOA01000015">
    <property type="protein sequence ID" value="GLQ88268.1"/>
    <property type="molecule type" value="Genomic_DNA"/>
</dbReference>
<dbReference type="InterPro" id="IPR001466">
    <property type="entry name" value="Beta-lactam-related"/>
</dbReference>
<keyword evidence="3" id="KW-1185">Reference proteome</keyword>
<dbReference type="PANTHER" id="PTHR46825">
    <property type="entry name" value="D-ALANYL-D-ALANINE-CARBOXYPEPTIDASE/ENDOPEPTIDASE AMPH"/>
    <property type="match status" value="1"/>
</dbReference>
<reference evidence="3" key="1">
    <citation type="journal article" date="2019" name="Int. J. Syst. Evol. Microbiol.">
        <title>The Global Catalogue of Microorganisms (GCM) 10K type strain sequencing project: providing services to taxonomists for standard genome sequencing and annotation.</title>
        <authorList>
            <consortium name="The Broad Institute Genomics Platform"/>
            <consortium name="The Broad Institute Genome Sequencing Center for Infectious Disease"/>
            <person name="Wu L."/>
            <person name="Ma J."/>
        </authorList>
    </citation>
    <scope>NUCLEOTIDE SEQUENCE [LARGE SCALE GENOMIC DNA]</scope>
    <source>
        <strain evidence="3">NBRC 111981</strain>
    </source>
</reference>
<dbReference type="Proteomes" id="UP001156627">
    <property type="component" value="Unassembled WGS sequence"/>
</dbReference>
<dbReference type="RefSeq" id="WP_284331714.1">
    <property type="nucleotide sequence ID" value="NZ_BSOA01000015.1"/>
</dbReference>
<protein>
    <submittedName>
        <fullName evidence="2">Serine hydrolase</fullName>
    </submittedName>
</protein>
<sequence length="437" mass="46862">MAKWLAANLSAEVTKHISAQELAQSDFEMCTDNGGFRLVNVTQSSAHSVTVLVNGVKSHEWFKTQLAMDDAGRVVRYFTFPTTPPESALPKDLGDAAIAREVSEVVAEKSRDGSFSGIVVVARGTQIIASASAGYADRVKKTPISSSTQFTLASMGKMFTAASIGQLVDQKKMSFDDTVGKFFPDYPNQTVRNKVTVGMLLSHTSGMGDFLGARTPEMMKHGVKRAEEFMPLYDKDEPKFAPGTSWAYSNAGLALAGAIVEKVSGEDYPSYIRKHIFAAAGMTGSDPNNIPYSGAKLVVPYTRMTEQGPSKTWHEAERDIGSPAGGSISTADDLVRFASALRDGKLESKVTFDQMVKSRTTKAFGDENYGYAMEIENIYGRTVVGHGGGFQGVSTDLSMILGSPYTVVILANQDPPAAKRVGSAIVALVVEKAKSGQ</sequence>
<accession>A0ABQ5XB25</accession>
<dbReference type="PANTHER" id="PTHR46825:SF9">
    <property type="entry name" value="BETA-LACTAMASE-RELATED DOMAIN-CONTAINING PROTEIN"/>
    <property type="match status" value="1"/>
</dbReference>
<comment type="caution">
    <text evidence="2">The sequence shown here is derived from an EMBL/GenBank/DDBJ whole genome shotgun (WGS) entry which is preliminary data.</text>
</comment>
<feature type="domain" description="Beta-lactamase-related" evidence="1">
    <location>
        <begin position="105"/>
        <end position="422"/>
    </location>
</feature>
<evidence type="ECO:0000259" key="1">
    <source>
        <dbReference type="Pfam" id="PF00144"/>
    </source>
</evidence>
<gene>
    <name evidence="2" type="ORF">GCM10007898_18370</name>
</gene>
<dbReference type="Gene3D" id="3.40.710.10">
    <property type="entry name" value="DD-peptidase/beta-lactamase superfamily"/>
    <property type="match status" value="1"/>
</dbReference>
<dbReference type="InterPro" id="IPR050491">
    <property type="entry name" value="AmpC-like"/>
</dbReference>
<evidence type="ECO:0000313" key="2">
    <source>
        <dbReference type="EMBL" id="GLQ88268.1"/>
    </source>
</evidence>
<organism evidence="2 3">
    <name type="scientific">Dyella flagellata</name>
    <dbReference type="NCBI Taxonomy" id="1867833"/>
    <lineage>
        <taxon>Bacteria</taxon>
        <taxon>Pseudomonadati</taxon>
        <taxon>Pseudomonadota</taxon>
        <taxon>Gammaproteobacteria</taxon>
        <taxon>Lysobacterales</taxon>
        <taxon>Rhodanobacteraceae</taxon>
        <taxon>Dyella</taxon>
    </lineage>
</organism>
<keyword evidence="2" id="KW-0378">Hydrolase</keyword>
<proteinExistence type="predicted"/>
<dbReference type="InterPro" id="IPR012338">
    <property type="entry name" value="Beta-lactam/transpept-like"/>
</dbReference>
<evidence type="ECO:0000313" key="3">
    <source>
        <dbReference type="Proteomes" id="UP001156627"/>
    </source>
</evidence>
<name>A0ABQ5XB25_9GAMM</name>